<accession>A0AAV8YBB5</accession>
<dbReference type="Proteomes" id="UP001162162">
    <property type="component" value="Unassembled WGS sequence"/>
</dbReference>
<sequence>MLTLEQRIYLIQCYGTGEECYRVVIKKFNEKYPEVSISNVGAKKLVTKFLETSSVLNIKKWLNEDVAASVLAFYYVIEAPRLSLRRRAIETEISKSHLQRIFNQIRMLPFKPKFRHTLEEEDEAKRLDFCLEMGNRVLNDFIAVFTTLAVSNALPSGHPLSAPINPFALSPIGPSGIVSGQGARGPSGIVTGTAAVGPSGIVTGLGPIGPTGPAGHGVVLGAPALPHAASGFPLAVPALGPVAPGLGPVAPILAQGPLGLVPPKLALGLGLGLGHGIHKW</sequence>
<organism evidence="1 2">
    <name type="scientific">Aromia moschata</name>
    <dbReference type="NCBI Taxonomy" id="1265417"/>
    <lineage>
        <taxon>Eukaryota</taxon>
        <taxon>Metazoa</taxon>
        <taxon>Ecdysozoa</taxon>
        <taxon>Arthropoda</taxon>
        <taxon>Hexapoda</taxon>
        <taxon>Insecta</taxon>
        <taxon>Pterygota</taxon>
        <taxon>Neoptera</taxon>
        <taxon>Endopterygota</taxon>
        <taxon>Coleoptera</taxon>
        <taxon>Polyphaga</taxon>
        <taxon>Cucujiformia</taxon>
        <taxon>Chrysomeloidea</taxon>
        <taxon>Cerambycidae</taxon>
        <taxon>Cerambycinae</taxon>
        <taxon>Callichromatini</taxon>
        <taxon>Aromia</taxon>
    </lineage>
</organism>
<dbReference type="AlphaFoldDB" id="A0AAV8YBB5"/>
<name>A0AAV8YBB5_9CUCU</name>
<evidence type="ECO:0000313" key="1">
    <source>
        <dbReference type="EMBL" id="KAJ8948454.1"/>
    </source>
</evidence>
<keyword evidence="2" id="KW-1185">Reference proteome</keyword>
<protein>
    <recommendedName>
        <fullName evidence="3">DUF4817 domain-containing protein</fullName>
    </recommendedName>
</protein>
<comment type="caution">
    <text evidence="1">The sequence shown here is derived from an EMBL/GenBank/DDBJ whole genome shotgun (WGS) entry which is preliminary data.</text>
</comment>
<evidence type="ECO:0000313" key="2">
    <source>
        <dbReference type="Proteomes" id="UP001162162"/>
    </source>
</evidence>
<dbReference type="EMBL" id="JAPWTK010000136">
    <property type="protein sequence ID" value="KAJ8948454.1"/>
    <property type="molecule type" value="Genomic_DNA"/>
</dbReference>
<reference evidence="1" key="1">
    <citation type="journal article" date="2023" name="Insect Mol. Biol.">
        <title>Genome sequencing provides insights into the evolution of gene families encoding plant cell wall-degrading enzymes in longhorned beetles.</title>
        <authorList>
            <person name="Shin N.R."/>
            <person name="Okamura Y."/>
            <person name="Kirsch R."/>
            <person name="Pauchet Y."/>
        </authorList>
    </citation>
    <scope>NUCLEOTIDE SEQUENCE</scope>
    <source>
        <strain evidence="1">AMC_N1</strain>
    </source>
</reference>
<gene>
    <name evidence="1" type="ORF">NQ318_007977</name>
</gene>
<proteinExistence type="predicted"/>
<evidence type="ECO:0008006" key="3">
    <source>
        <dbReference type="Google" id="ProtNLM"/>
    </source>
</evidence>